<evidence type="ECO:0000313" key="1">
    <source>
        <dbReference type="EMBL" id="VDM28723.1"/>
    </source>
</evidence>
<dbReference type="EMBL" id="UYWY01003485">
    <property type="protein sequence ID" value="VDM28723.1"/>
    <property type="molecule type" value="Genomic_DNA"/>
</dbReference>
<gene>
    <name evidence="1" type="ORF">TCNE_LOCUS3006</name>
</gene>
<dbReference type="WBParaSite" id="TCNE_0000300601-mRNA-1">
    <property type="protein sequence ID" value="TCNE_0000300601-mRNA-1"/>
    <property type="gene ID" value="TCNE_0000300601"/>
</dbReference>
<protein>
    <submittedName>
        <fullName evidence="1 3">Uncharacterized protein</fullName>
    </submittedName>
</protein>
<proteinExistence type="predicted"/>
<dbReference type="Proteomes" id="UP000050794">
    <property type="component" value="Unassembled WGS sequence"/>
</dbReference>
<reference evidence="3" key="1">
    <citation type="submission" date="2016-06" db="UniProtKB">
        <authorList>
            <consortium name="WormBaseParasite"/>
        </authorList>
    </citation>
    <scope>IDENTIFICATION</scope>
</reference>
<accession>A0A183U3D6</accession>
<reference evidence="1 2" key="2">
    <citation type="submission" date="2018-11" db="EMBL/GenBank/DDBJ databases">
        <authorList>
            <consortium name="Pathogen Informatics"/>
        </authorList>
    </citation>
    <scope>NUCLEOTIDE SEQUENCE [LARGE SCALE GENOMIC DNA]</scope>
</reference>
<evidence type="ECO:0000313" key="3">
    <source>
        <dbReference type="WBParaSite" id="TCNE_0000300601-mRNA-1"/>
    </source>
</evidence>
<name>A0A183U3D6_TOXCA</name>
<sequence>MLYASPTMTPRVVKHATTKERVGLCAEERALKANLLVAFKLGGSGVAPPGGLLVTEKDVLSPRCRCTEVGDVSATLLLLTVLAVPPPASPGEAPGAEFGASDDDDSPIWPEVGAPLMGSLVVRSLEFEFDEMLVSPHVLLALLDSLFSTPRSRSSGIVGELAPAKSQFAWFARVIACNSQQTSTQYS</sequence>
<organism evidence="2 3">
    <name type="scientific">Toxocara canis</name>
    <name type="common">Canine roundworm</name>
    <dbReference type="NCBI Taxonomy" id="6265"/>
    <lineage>
        <taxon>Eukaryota</taxon>
        <taxon>Metazoa</taxon>
        <taxon>Ecdysozoa</taxon>
        <taxon>Nematoda</taxon>
        <taxon>Chromadorea</taxon>
        <taxon>Rhabditida</taxon>
        <taxon>Spirurina</taxon>
        <taxon>Ascaridomorpha</taxon>
        <taxon>Ascaridoidea</taxon>
        <taxon>Toxocaridae</taxon>
        <taxon>Toxocara</taxon>
    </lineage>
</organism>
<keyword evidence="2" id="KW-1185">Reference proteome</keyword>
<dbReference type="AlphaFoldDB" id="A0A183U3D6"/>
<evidence type="ECO:0000313" key="2">
    <source>
        <dbReference type="Proteomes" id="UP000050794"/>
    </source>
</evidence>